<proteinExistence type="predicted"/>
<feature type="region of interest" description="Disordered" evidence="1">
    <location>
        <begin position="666"/>
        <end position="758"/>
    </location>
</feature>
<feature type="compositionally biased region" description="Basic and acidic residues" evidence="1">
    <location>
        <begin position="626"/>
        <end position="645"/>
    </location>
</feature>
<sequence>MTEPSTNTDSIQQQDAGEELVISTSHSGDELRATDDVENDPYDISSMSDDEGCEKGIGSPSFDNIKKNTVLSSSELNIQSSSSSQSKEKFKEVKLTCSPSFPPSPSQSTLQQQDELHPSPANRGNTSPRHKPPPSPAGSGHVALSMPKFYESDEDGPGSLVFVDNQSSAGGTQSSHQQPSPRFSNASVGTDGHEIGSSTKQMKVSNAKNKDKKDGGDPHFLPYQQRRKLSMRDSQPDTLGVDKRPPFAPKQPLFRGAMGNTTLQPDPLISSVPAPSPAMPDKYKVAPIPPFRGSGQSQQAERHPVSNDRIARIEEGSGSLSPRLPTRKVLSTTSPQTSPEKPAVAKKVIPGSPPSDRRPPLAQTGSSKQVINQSSDGMLPPPPPPQNTSPTTPSSPRGGYHVRVHSQTSVSSLGSNAVDSVHGDQTKQQHPVYQVSMQQQIPPNYYYGYMQQHQHQPPSQYQQQQSSGVPSHAPSVNFNDVLGNDIATFLHGERIAAATAAAPHYNEPIPSQWNPSYVHQQHHMPAQIHPEPLPPPLTAVPNMALHRARLPSISDDDWAEELEKEKDLTNEHAQGRGVTQGGVPNGQAWDFRMNQQYQAGYYNYNPMSNMYYGQHRMAPPNQGNWDRFRDEHRGRSSRLERERLEDIRQDERSSLLLPSGIHTYESRHYEDRNKNHSGYPDSNYRRSKWNGGQPRVDSEQRRRKKKKSKRRKEKEKRRSELSDSSLEDESEHRNQGKSRKSRGRRHRKRRDNDDTISDTYSESFMSQSLADVSTSKQISGNCIQRLWILSKLFVRNLPLSAASISFTIVLLGIVWFKWAEELLSSCKEVTFHSSQCSLPEFPGCYFCDEFNHIYQMATHFHTACSYIGGVSVLLFFAKAMMSWRAFIDEMSSPTTASPAGLIFMTMALAFVGKGDAGEMIVLLAAFLHLVLVAWFIYMSIAYQTMPDPSWYPNTIGIGLSAVKVWFYYALPGHFLIAITLMLTFLYYPISLIRVALSEKMSATICWMQMLCPAVSLYSLAIIMEPSFREERPDISHFQTLQRTIYLPTMTCLFVLCVIGMISSLYGITMRLNQISKEEFSPAHAAYAFPLLMHAIAVQSYRSGLDFFNGSTVNPTLKSALHTYFVFLLASGTFVAVICILLYITMLPKWTVDIDTKNEQEPPPPNETTMCENVTYGESLIQYYISPAILQANETGILATVYDNDKRKFRLRRTRRVPALGFEPMMSSRDFTRERDALKSLIGSEVIREEDEEADDQDNTGSEFDKSEVGGLGVNV</sequence>
<dbReference type="HOGENOM" id="CLU_263642_0_0_1"/>
<feature type="transmembrane region" description="Helical" evidence="2">
    <location>
        <begin position="965"/>
        <end position="989"/>
    </location>
</feature>
<feature type="compositionally biased region" description="Polar residues" evidence="1">
    <location>
        <begin position="405"/>
        <end position="418"/>
    </location>
</feature>
<dbReference type="AlphaFoldDB" id="B8BWI8"/>
<feature type="compositionally biased region" description="Polar residues" evidence="1">
    <location>
        <begin position="329"/>
        <end position="339"/>
    </location>
</feature>
<dbReference type="eggNOG" id="ENOG502SI2H">
    <property type="taxonomic scope" value="Eukaryota"/>
</dbReference>
<feature type="region of interest" description="Disordered" evidence="1">
    <location>
        <begin position="623"/>
        <end position="645"/>
    </location>
</feature>
<feature type="transmembrane region" description="Helical" evidence="2">
    <location>
        <begin position="797"/>
        <end position="816"/>
    </location>
</feature>
<feature type="region of interest" description="Disordered" evidence="1">
    <location>
        <begin position="1"/>
        <end position="430"/>
    </location>
</feature>
<feature type="compositionally biased region" description="Basic residues" evidence="1">
    <location>
        <begin position="701"/>
        <end position="715"/>
    </location>
</feature>
<keyword evidence="2" id="KW-0812">Transmembrane</keyword>
<feature type="region of interest" description="Disordered" evidence="1">
    <location>
        <begin position="452"/>
        <end position="475"/>
    </location>
</feature>
<evidence type="ECO:0000256" key="2">
    <source>
        <dbReference type="SAM" id="Phobius"/>
    </source>
</evidence>
<feature type="compositionally biased region" description="Basic and acidic residues" evidence="1">
    <location>
        <begin position="300"/>
        <end position="315"/>
    </location>
</feature>
<dbReference type="PaxDb" id="35128-Thaps22023"/>
<feature type="compositionally biased region" description="Basic and acidic residues" evidence="1">
    <location>
        <begin position="208"/>
        <end position="217"/>
    </location>
</feature>
<name>B8BWI8_THAPS</name>
<feature type="transmembrane region" description="Helical" evidence="2">
    <location>
        <begin position="1079"/>
        <end position="1100"/>
    </location>
</feature>
<feature type="compositionally biased region" description="Basic residues" evidence="1">
    <location>
        <begin position="735"/>
        <end position="749"/>
    </location>
</feature>
<feature type="compositionally biased region" description="Polar residues" evidence="1">
    <location>
        <begin position="363"/>
        <end position="376"/>
    </location>
</feature>
<feature type="region of interest" description="Disordered" evidence="1">
    <location>
        <begin position="1245"/>
        <end position="1275"/>
    </location>
</feature>
<evidence type="ECO:0000313" key="3">
    <source>
        <dbReference type="EMBL" id="EED94039.1"/>
    </source>
</evidence>
<gene>
    <name evidence="3" type="ORF">THAPSDRAFT_22023</name>
</gene>
<feature type="transmembrane region" description="Helical" evidence="2">
    <location>
        <begin position="1043"/>
        <end position="1067"/>
    </location>
</feature>
<protein>
    <submittedName>
        <fullName evidence="3">Uncharacterized protein</fullName>
    </submittedName>
</protein>
<dbReference type="InParanoid" id="B8BWI8"/>
<dbReference type="KEGG" id="tps:THAPSDRAFT_22023"/>
<feature type="compositionally biased region" description="Low complexity" evidence="1">
    <location>
        <begin position="71"/>
        <end position="85"/>
    </location>
</feature>
<reference evidence="3 4" key="1">
    <citation type="journal article" date="2004" name="Science">
        <title>The genome of the diatom Thalassiosira pseudonana: ecology, evolution, and metabolism.</title>
        <authorList>
            <person name="Armbrust E.V."/>
            <person name="Berges J.A."/>
            <person name="Bowler C."/>
            <person name="Green B.R."/>
            <person name="Martinez D."/>
            <person name="Putnam N.H."/>
            <person name="Zhou S."/>
            <person name="Allen A.E."/>
            <person name="Apt K.E."/>
            <person name="Bechner M."/>
            <person name="Brzezinski M.A."/>
            <person name="Chaal B.K."/>
            <person name="Chiovitti A."/>
            <person name="Davis A.K."/>
            <person name="Demarest M.S."/>
            <person name="Detter J.C."/>
            <person name="Glavina T."/>
            <person name="Goodstein D."/>
            <person name="Hadi M.Z."/>
            <person name="Hellsten U."/>
            <person name="Hildebrand M."/>
            <person name="Jenkins B.D."/>
            <person name="Jurka J."/>
            <person name="Kapitonov V.V."/>
            <person name="Kroger N."/>
            <person name="Lau W.W."/>
            <person name="Lane T.W."/>
            <person name="Larimer F.W."/>
            <person name="Lippmeier J.C."/>
            <person name="Lucas S."/>
            <person name="Medina M."/>
            <person name="Montsant A."/>
            <person name="Obornik M."/>
            <person name="Parker M.S."/>
            <person name="Palenik B."/>
            <person name="Pazour G.J."/>
            <person name="Richardson P.M."/>
            <person name="Rynearson T.A."/>
            <person name="Saito M.A."/>
            <person name="Schwartz D.C."/>
            <person name="Thamatrakoln K."/>
            <person name="Valentin K."/>
            <person name="Vardi A."/>
            <person name="Wilkerson F.P."/>
            <person name="Rokhsar D.S."/>
        </authorList>
    </citation>
    <scope>NUCLEOTIDE SEQUENCE [LARGE SCALE GENOMIC DNA]</scope>
    <source>
        <strain evidence="3 4">CCMP1335</strain>
    </source>
</reference>
<feature type="transmembrane region" description="Helical" evidence="2">
    <location>
        <begin position="1001"/>
        <end position="1023"/>
    </location>
</feature>
<dbReference type="RefSeq" id="XP_002288603.1">
    <property type="nucleotide sequence ID" value="XM_002288567.1"/>
</dbReference>
<feature type="transmembrane region" description="Helical" evidence="2">
    <location>
        <begin position="895"/>
        <end position="912"/>
    </location>
</feature>
<dbReference type="Proteomes" id="UP000001449">
    <property type="component" value="Chromosome 3"/>
</dbReference>
<feature type="transmembrane region" description="Helical" evidence="2">
    <location>
        <begin position="1120"/>
        <end position="1143"/>
    </location>
</feature>
<keyword evidence="4" id="KW-1185">Reference proteome</keyword>
<evidence type="ECO:0000313" key="4">
    <source>
        <dbReference type="Proteomes" id="UP000001449"/>
    </source>
</evidence>
<keyword evidence="2" id="KW-0472">Membrane</keyword>
<dbReference type="GeneID" id="7452745"/>
<feature type="compositionally biased region" description="Low complexity" evidence="1">
    <location>
        <begin position="452"/>
        <end position="467"/>
    </location>
</feature>
<feature type="compositionally biased region" description="Polar residues" evidence="1">
    <location>
        <begin position="1"/>
        <end position="15"/>
    </location>
</feature>
<accession>B8BWI8</accession>
<feature type="compositionally biased region" description="Acidic residues" evidence="1">
    <location>
        <begin position="1247"/>
        <end position="1257"/>
    </location>
</feature>
<feature type="transmembrane region" description="Helical" evidence="2">
    <location>
        <begin position="919"/>
        <end position="945"/>
    </location>
</feature>
<keyword evidence="2" id="KW-1133">Transmembrane helix</keyword>
<feature type="compositionally biased region" description="Polar residues" evidence="1">
    <location>
        <begin position="164"/>
        <end position="188"/>
    </location>
</feature>
<feature type="transmembrane region" description="Helical" evidence="2">
    <location>
        <begin position="863"/>
        <end position="883"/>
    </location>
</feature>
<organism evidence="3 4">
    <name type="scientific">Thalassiosira pseudonana</name>
    <name type="common">Marine diatom</name>
    <name type="synonym">Cyclotella nana</name>
    <dbReference type="NCBI Taxonomy" id="35128"/>
    <lineage>
        <taxon>Eukaryota</taxon>
        <taxon>Sar</taxon>
        <taxon>Stramenopiles</taxon>
        <taxon>Ochrophyta</taxon>
        <taxon>Bacillariophyta</taxon>
        <taxon>Coscinodiscophyceae</taxon>
        <taxon>Thalassiosirophycidae</taxon>
        <taxon>Thalassiosirales</taxon>
        <taxon>Thalassiosiraceae</taxon>
        <taxon>Thalassiosira</taxon>
    </lineage>
</organism>
<reference evidence="3 4" key="2">
    <citation type="journal article" date="2008" name="Nature">
        <title>The Phaeodactylum genome reveals the evolutionary history of diatom genomes.</title>
        <authorList>
            <person name="Bowler C."/>
            <person name="Allen A.E."/>
            <person name="Badger J.H."/>
            <person name="Grimwood J."/>
            <person name="Jabbari K."/>
            <person name="Kuo A."/>
            <person name="Maheswari U."/>
            <person name="Martens C."/>
            <person name="Maumus F."/>
            <person name="Otillar R.P."/>
            <person name="Rayko E."/>
            <person name="Salamov A."/>
            <person name="Vandepoele K."/>
            <person name="Beszteri B."/>
            <person name="Gruber A."/>
            <person name="Heijde M."/>
            <person name="Katinka M."/>
            <person name="Mock T."/>
            <person name="Valentin K."/>
            <person name="Verret F."/>
            <person name="Berges J.A."/>
            <person name="Brownlee C."/>
            <person name="Cadoret J.P."/>
            <person name="Chiovitti A."/>
            <person name="Choi C.J."/>
            <person name="Coesel S."/>
            <person name="De Martino A."/>
            <person name="Detter J.C."/>
            <person name="Durkin C."/>
            <person name="Falciatore A."/>
            <person name="Fournet J."/>
            <person name="Haruta M."/>
            <person name="Huysman M.J."/>
            <person name="Jenkins B.D."/>
            <person name="Jiroutova K."/>
            <person name="Jorgensen R.E."/>
            <person name="Joubert Y."/>
            <person name="Kaplan A."/>
            <person name="Kroger N."/>
            <person name="Kroth P.G."/>
            <person name="La Roche J."/>
            <person name="Lindquist E."/>
            <person name="Lommer M."/>
            <person name="Martin-Jezequel V."/>
            <person name="Lopez P.J."/>
            <person name="Lucas S."/>
            <person name="Mangogna M."/>
            <person name="McGinnis K."/>
            <person name="Medlin L.K."/>
            <person name="Montsant A."/>
            <person name="Oudot-Le Secq M.P."/>
            <person name="Napoli C."/>
            <person name="Obornik M."/>
            <person name="Parker M.S."/>
            <person name="Petit J.L."/>
            <person name="Porcel B.M."/>
            <person name="Poulsen N."/>
            <person name="Robison M."/>
            <person name="Rychlewski L."/>
            <person name="Rynearson T.A."/>
            <person name="Schmutz J."/>
            <person name="Shapiro H."/>
            <person name="Siaut M."/>
            <person name="Stanley M."/>
            <person name="Sussman M.R."/>
            <person name="Taylor A.R."/>
            <person name="Vardi A."/>
            <person name="von Dassow P."/>
            <person name="Vyverman W."/>
            <person name="Willis A."/>
            <person name="Wyrwicz L.S."/>
            <person name="Rokhsar D.S."/>
            <person name="Weissenbach J."/>
            <person name="Armbrust E.V."/>
            <person name="Green B.R."/>
            <person name="Van de Peer Y."/>
            <person name="Grigoriev I.V."/>
        </authorList>
    </citation>
    <scope>NUCLEOTIDE SEQUENCE [LARGE SCALE GENOMIC DNA]</scope>
    <source>
        <strain evidence="3 4">CCMP1335</strain>
    </source>
</reference>
<evidence type="ECO:0000256" key="1">
    <source>
        <dbReference type="SAM" id="MobiDB-lite"/>
    </source>
</evidence>
<feature type="compositionally biased region" description="Polar residues" evidence="1">
    <location>
        <begin position="196"/>
        <end position="207"/>
    </location>
</feature>
<dbReference type="EMBL" id="CM000640">
    <property type="protein sequence ID" value="EED94039.1"/>
    <property type="molecule type" value="Genomic_DNA"/>
</dbReference>
<feature type="compositionally biased region" description="Basic and acidic residues" evidence="1">
    <location>
        <begin position="230"/>
        <end position="245"/>
    </location>
</feature>